<organism evidence="9 10">
    <name type="scientific">Sphagnum troendelagicum</name>
    <dbReference type="NCBI Taxonomy" id="128251"/>
    <lineage>
        <taxon>Eukaryota</taxon>
        <taxon>Viridiplantae</taxon>
        <taxon>Streptophyta</taxon>
        <taxon>Embryophyta</taxon>
        <taxon>Bryophyta</taxon>
        <taxon>Sphagnophytina</taxon>
        <taxon>Sphagnopsida</taxon>
        <taxon>Sphagnales</taxon>
        <taxon>Sphagnaceae</taxon>
        <taxon>Sphagnum</taxon>
    </lineage>
</organism>
<dbReference type="Gene3D" id="3.40.50.150">
    <property type="entry name" value="Vaccinia Virus protein VP39"/>
    <property type="match status" value="1"/>
</dbReference>
<dbReference type="InterPro" id="IPR029063">
    <property type="entry name" value="SAM-dependent_MTases_sf"/>
</dbReference>
<gene>
    <name evidence="9" type="ORF">CSSPTR1EN2_LOCUS23152</name>
</gene>
<dbReference type="InterPro" id="IPR004498">
    <property type="entry name" value="Ribosomal_PrmA_MeTrfase"/>
</dbReference>
<keyword evidence="2" id="KW-0963">Cytoplasm</keyword>
<reference evidence="9" key="1">
    <citation type="submission" date="2024-02" db="EMBL/GenBank/DDBJ databases">
        <authorList>
            <consortium name="ELIXIR-Norway"/>
            <consortium name="Elixir Norway"/>
        </authorList>
    </citation>
    <scope>NUCLEOTIDE SEQUENCE</scope>
</reference>
<evidence type="ECO:0000256" key="8">
    <source>
        <dbReference type="ARBA" id="ARBA00042266"/>
    </source>
</evidence>
<accession>A0ABP0V2S8</accession>
<dbReference type="Pfam" id="PF06325">
    <property type="entry name" value="PrmA"/>
    <property type="match status" value="1"/>
</dbReference>
<keyword evidence="3" id="KW-0489">Methyltransferase</keyword>
<dbReference type="Proteomes" id="UP001497512">
    <property type="component" value="Chromosome 9"/>
</dbReference>
<keyword evidence="5" id="KW-0949">S-adenosyl-L-methionine</keyword>
<evidence type="ECO:0000256" key="3">
    <source>
        <dbReference type="ARBA" id="ARBA00022603"/>
    </source>
</evidence>
<evidence type="ECO:0000256" key="1">
    <source>
        <dbReference type="ARBA" id="ARBA00009741"/>
    </source>
</evidence>
<dbReference type="InterPro" id="IPR050078">
    <property type="entry name" value="Ribosomal_L11_MeTrfase_PrmA"/>
</dbReference>
<keyword evidence="10" id="KW-1185">Reference proteome</keyword>
<evidence type="ECO:0000313" key="10">
    <source>
        <dbReference type="Proteomes" id="UP001497512"/>
    </source>
</evidence>
<dbReference type="HAMAP" id="MF_00735">
    <property type="entry name" value="Methyltr_PrmA"/>
    <property type="match status" value="1"/>
</dbReference>
<comment type="similarity">
    <text evidence="6">Belongs to the methyltransferase superfamily. ETFBKMT family.</text>
</comment>
<dbReference type="SUPFAM" id="SSF53335">
    <property type="entry name" value="S-adenosyl-L-methionine-dependent methyltransferases"/>
    <property type="match status" value="1"/>
</dbReference>
<proteinExistence type="inferred from homology"/>
<dbReference type="NCBIfam" id="TIGR00406">
    <property type="entry name" value="prmA"/>
    <property type="match status" value="1"/>
</dbReference>
<dbReference type="EMBL" id="OZ019901">
    <property type="protein sequence ID" value="CAK9236752.1"/>
    <property type="molecule type" value="Genomic_DNA"/>
</dbReference>
<evidence type="ECO:0000256" key="5">
    <source>
        <dbReference type="ARBA" id="ARBA00022691"/>
    </source>
</evidence>
<keyword evidence="4" id="KW-0808">Transferase</keyword>
<evidence type="ECO:0000256" key="2">
    <source>
        <dbReference type="ARBA" id="ARBA00022490"/>
    </source>
</evidence>
<evidence type="ECO:0000256" key="7">
    <source>
        <dbReference type="ARBA" id="ARBA00041867"/>
    </source>
</evidence>
<dbReference type="CDD" id="cd02440">
    <property type="entry name" value="AdoMet_MTases"/>
    <property type="match status" value="1"/>
</dbReference>
<comment type="similarity">
    <text evidence="1">Belongs to the methyltransferase superfamily. PrmA family.</text>
</comment>
<name>A0ABP0V2S8_9BRYO</name>
<evidence type="ECO:0000313" key="9">
    <source>
        <dbReference type="EMBL" id="CAK9236752.1"/>
    </source>
</evidence>
<evidence type="ECO:0000256" key="6">
    <source>
        <dbReference type="ARBA" id="ARBA00037932"/>
    </source>
</evidence>
<dbReference type="PANTHER" id="PTHR43648">
    <property type="entry name" value="ELECTRON TRANSFER FLAVOPROTEIN BETA SUBUNIT LYSINE METHYLTRANSFERASE"/>
    <property type="match status" value="1"/>
</dbReference>
<evidence type="ECO:0000256" key="4">
    <source>
        <dbReference type="ARBA" id="ARBA00022679"/>
    </source>
</evidence>
<protein>
    <recommendedName>
        <fullName evidence="8">ETFB lysine methyltransferase</fullName>
    </recommendedName>
    <alternativeName>
        <fullName evidence="7">Protein N-lysine methyltransferase METTL20</fullName>
    </alternativeName>
</protein>
<dbReference type="PANTHER" id="PTHR43648:SF1">
    <property type="entry name" value="ELECTRON TRANSFER FLAVOPROTEIN BETA SUBUNIT LYSINE METHYLTRANSFERASE"/>
    <property type="match status" value="1"/>
</dbReference>
<sequence>MRREEGAREEEDRQREMRPPLRLLSVLTAHSSSFKPSLAVSIAGCGWIRSSFNENNQRTPLQRVEFGRRDHVPNHGKRGDDDYWLKFSTALPPMFRRGICAERDSVSSSYPMQSVRITCCGAVSDAFMEALMCFGAGSCSIEDAHLGAPQEQESRITALFPAGEDVAEALAMAADSIGLKEMPQYEVVNTEEIDWVQQVQCQFKPIEVAKGLWIVPKWSTPPDPEALNVMLDPGLAFGTGEHPTTRLCLQWLQHAVRPGDQILDYGTGSGILSIAALKMGVDGAVGVDIDPMAITSAKYNASLNNIEPHMFQVLEASGDDNPLTLGKGKFDIVVANILLNSLVQLATCIAAYTKPQGLVGLSGILVDQVDRVQEVYSPFLEEISVSYDNGWACVTGRKKLLL</sequence>